<dbReference type="PATRIC" id="fig|1206767.3.peg.3049"/>
<dbReference type="EMBL" id="ALAO01000278">
    <property type="protein sequence ID" value="EKO38195.1"/>
    <property type="molecule type" value="Genomic_DNA"/>
</dbReference>
<keyword evidence="3" id="KW-0808">Transferase</keyword>
<keyword evidence="1" id="KW-0812">Transmembrane</keyword>
<dbReference type="InterPro" id="IPR002656">
    <property type="entry name" value="Acyl_transf_3_dom"/>
</dbReference>
<dbReference type="GO" id="GO:0016020">
    <property type="term" value="C:membrane"/>
    <property type="evidence" value="ECO:0007669"/>
    <property type="project" value="TreeGrafter"/>
</dbReference>
<feature type="transmembrane region" description="Helical" evidence="1">
    <location>
        <begin position="285"/>
        <end position="307"/>
    </location>
</feature>
<dbReference type="PANTHER" id="PTHR23028:SF53">
    <property type="entry name" value="ACYL_TRANSF_3 DOMAIN-CONTAINING PROTEIN"/>
    <property type="match status" value="1"/>
</dbReference>
<dbReference type="PANTHER" id="PTHR23028">
    <property type="entry name" value="ACETYLTRANSFERASE"/>
    <property type="match status" value="1"/>
</dbReference>
<comment type="caution">
    <text evidence="3">The sequence shown here is derived from an EMBL/GenBank/DDBJ whole genome shotgun (WGS) entry which is preliminary data.</text>
</comment>
<dbReference type="Proteomes" id="UP000006272">
    <property type="component" value="Unassembled WGS sequence"/>
</dbReference>
<dbReference type="Pfam" id="PF01757">
    <property type="entry name" value="Acyl_transf_3"/>
    <property type="match status" value="1"/>
</dbReference>
<feature type="transmembrane region" description="Helical" evidence="1">
    <location>
        <begin position="95"/>
        <end position="115"/>
    </location>
</feature>
<feature type="transmembrane region" description="Helical" evidence="1">
    <location>
        <begin position="150"/>
        <end position="172"/>
    </location>
</feature>
<feature type="transmembrane region" description="Helical" evidence="1">
    <location>
        <begin position="352"/>
        <end position="373"/>
    </location>
</feature>
<evidence type="ECO:0000313" key="3">
    <source>
        <dbReference type="EMBL" id="EKO38195.1"/>
    </source>
</evidence>
<feature type="transmembrane region" description="Helical" evidence="1">
    <location>
        <begin position="319"/>
        <end position="340"/>
    </location>
</feature>
<keyword evidence="1" id="KW-0472">Membrane</keyword>
<accession>K6GMK3</accession>
<dbReference type="GO" id="GO:0016747">
    <property type="term" value="F:acyltransferase activity, transferring groups other than amino-acyl groups"/>
    <property type="evidence" value="ECO:0007669"/>
    <property type="project" value="InterPro"/>
</dbReference>
<dbReference type="GO" id="GO:0000271">
    <property type="term" value="P:polysaccharide biosynthetic process"/>
    <property type="evidence" value="ECO:0007669"/>
    <property type="project" value="TreeGrafter"/>
</dbReference>
<reference evidence="3 4" key="1">
    <citation type="submission" date="2012-07" db="EMBL/GenBank/DDBJ databases">
        <title>Draft genome sequence of Desulfovibrio magneticus str. Maddingley MBC34 obtained from a metagenomic sequence of a methanogenic enrichment isolated from coal-seam formation water in Victoria, Australia.</title>
        <authorList>
            <person name="Greenfield P."/>
            <person name="Hendry P."/>
            <person name="Li D."/>
            <person name="Rosewarne C.P."/>
            <person name="Tran-Dinh N."/>
            <person name="Elbourne L.D.H."/>
            <person name="Paulsen I.T."/>
            <person name="Midgley D.J."/>
        </authorList>
    </citation>
    <scope>NUCLEOTIDE SEQUENCE [LARGE SCALE GENOMIC DNA]</scope>
    <source>
        <strain evidence="4">Maddingley MBC34</strain>
    </source>
</reference>
<evidence type="ECO:0000259" key="2">
    <source>
        <dbReference type="Pfam" id="PF01757"/>
    </source>
</evidence>
<dbReference type="InterPro" id="IPR050879">
    <property type="entry name" value="Acyltransferase_3"/>
</dbReference>
<keyword evidence="3" id="KW-0012">Acyltransferase</keyword>
<evidence type="ECO:0000313" key="4">
    <source>
        <dbReference type="Proteomes" id="UP000006272"/>
    </source>
</evidence>
<dbReference type="AlphaFoldDB" id="K6GMK3"/>
<evidence type="ECO:0000256" key="1">
    <source>
        <dbReference type="SAM" id="Phobius"/>
    </source>
</evidence>
<feature type="transmembrane region" description="Helical" evidence="1">
    <location>
        <begin position="21"/>
        <end position="41"/>
    </location>
</feature>
<proteinExistence type="predicted"/>
<feature type="transmembrane region" description="Helical" evidence="1">
    <location>
        <begin position="179"/>
        <end position="203"/>
    </location>
</feature>
<feature type="transmembrane region" description="Helical" evidence="1">
    <location>
        <begin position="53"/>
        <end position="74"/>
    </location>
</feature>
<sequence>MVMAAAMANTGQRPPFLPGLGGLRGLAALAVLVGHGVAWLTPLPQTPDLYEPFARLTRCGLSAFFVLSGFVLTYNHGAAMAAGELPFGRFAVARLARLYPVYLLTLGLSAGLALLKHGPGSFGGPGHLLAFASLTQTWFLVPSWPQIFPLAWAVSVEVFFYLAFPATAWLLARARTPRAALWLLLAALAAVLALDGLGARLWPQLFTAYAARHPEWTGTPGELAALLFQWLFYSSPYLRIFDWLMGAAAARFFLLKPSMPRNLDILAALCLAGLLLVPLPKDSFLLQVVAQNVLYAPFLTALLLAFAARPRAFLSARRLGAVSAASLSIYLVQTWTLGVFAGPPATGWPEALLRLAAGLAATFAVGLAVARFIEHPAARWVMMVMQRKSLRRPGA</sequence>
<organism evidence="3 4">
    <name type="scientific">Solidesulfovibrio magneticus str. Maddingley MBC34</name>
    <dbReference type="NCBI Taxonomy" id="1206767"/>
    <lineage>
        <taxon>Bacteria</taxon>
        <taxon>Pseudomonadati</taxon>
        <taxon>Thermodesulfobacteriota</taxon>
        <taxon>Desulfovibrionia</taxon>
        <taxon>Desulfovibrionales</taxon>
        <taxon>Desulfovibrionaceae</taxon>
        <taxon>Solidesulfovibrio</taxon>
    </lineage>
</organism>
<protein>
    <submittedName>
        <fullName evidence="3">Putative acyltransferase</fullName>
    </submittedName>
</protein>
<gene>
    <name evidence="3" type="ORF">B193_3105</name>
</gene>
<feature type="domain" description="Acyltransferase 3" evidence="2">
    <location>
        <begin position="19"/>
        <end position="370"/>
    </location>
</feature>
<keyword evidence="1" id="KW-1133">Transmembrane helix</keyword>
<feature type="transmembrane region" description="Helical" evidence="1">
    <location>
        <begin position="262"/>
        <end position="279"/>
    </location>
</feature>
<name>K6GMK3_9BACT</name>